<comment type="caution">
    <text evidence="1">The sequence shown here is derived from an EMBL/GenBank/DDBJ whole genome shotgun (WGS) entry which is preliminary data.</text>
</comment>
<dbReference type="STRING" id="1111735.GCA_000428045_00697"/>
<organism evidence="1 2">
    <name type="scientific">Sedimenticola selenatireducens</name>
    <dbReference type="NCBI Taxonomy" id="191960"/>
    <lineage>
        <taxon>Bacteria</taxon>
        <taxon>Pseudomonadati</taxon>
        <taxon>Pseudomonadota</taxon>
        <taxon>Gammaproteobacteria</taxon>
        <taxon>Chromatiales</taxon>
        <taxon>Sedimenticolaceae</taxon>
        <taxon>Sedimenticola</taxon>
    </lineage>
</organism>
<reference evidence="1 2" key="1">
    <citation type="submission" date="2017-11" db="EMBL/GenBank/DDBJ databases">
        <title>Genome-resolved metagenomics identifies genetic mobility, metabolic interactions, and unexpected diversity in perchlorate-reducing communities.</title>
        <authorList>
            <person name="Barnum T.P."/>
            <person name="Figueroa I.A."/>
            <person name="Carlstrom C.I."/>
            <person name="Lucas L.N."/>
            <person name="Engelbrektson A.L."/>
            <person name="Coates J.D."/>
        </authorList>
    </citation>
    <scope>NUCLEOTIDE SEQUENCE [LARGE SCALE GENOMIC DNA]</scope>
    <source>
        <strain evidence="1">BM301</strain>
    </source>
</reference>
<dbReference type="InterPro" id="IPR029058">
    <property type="entry name" value="AB_hydrolase_fold"/>
</dbReference>
<dbReference type="Proteomes" id="UP000235015">
    <property type="component" value="Unassembled WGS sequence"/>
</dbReference>
<dbReference type="AlphaFoldDB" id="A0A2N6CV81"/>
<dbReference type="EMBL" id="PKUN01000021">
    <property type="protein sequence ID" value="PLX61109.1"/>
    <property type="molecule type" value="Genomic_DNA"/>
</dbReference>
<name>A0A2N6CV81_9GAMM</name>
<dbReference type="SUPFAM" id="SSF53474">
    <property type="entry name" value="alpha/beta-Hydrolases"/>
    <property type="match status" value="1"/>
</dbReference>
<protein>
    <submittedName>
        <fullName evidence="1">DUF3530 domain-containing protein</fullName>
    </submittedName>
</protein>
<proteinExistence type="predicted"/>
<dbReference type="InterPro" id="IPR022529">
    <property type="entry name" value="DUF3530"/>
</dbReference>
<sequence>MLHYMVCFRTGLVVKNFSWLILLWVIPTQASDLQREARWANQIVDAIVVGEPIWLEAGNHRFLSIYTEPTDEKRRGALILVHGIGVHPYWPEVINPLREQLPEQGWATLSLQMPVLSADAGVNEYYPIFPEALPRIEAGMRYLHQQGYQTLVIAGHSLGSEMAAYWVSQSTDGALKGFIAVGLSGAERSGYGDTLGHLEKIAQPTLDIFGEHDLRTVSLTRTARLDAARRGGNSAYSQVEVKGAGHMFRGYDAPLVEAVAKWLGGLTRD</sequence>
<dbReference type="Gene3D" id="3.40.50.1820">
    <property type="entry name" value="alpha/beta hydrolase"/>
    <property type="match status" value="1"/>
</dbReference>
<gene>
    <name evidence="1" type="ORF">C0630_11955</name>
</gene>
<dbReference type="Pfam" id="PF12048">
    <property type="entry name" value="DUF3530"/>
    <property type="match status" value="2"/>
</dbReference>
<evidence type="ECO:0000313" key="1">
    <source>
        <dbReference type="EMBL" id="PLX61109.1"/>
    </source>
</evidence>
<evidence type="ECO:0000313" key="2">
    <source>
        <dbReference type="Proteomes" id="UP000235015"/>
    </source>
</evidence>
<accession>A0A2N6CV81</accession>